<dbReference type="SUPFAM" id="SSF52540">
    <property type="entry name" value="P-loop containing nucleoside triphosphate hydrolases"/>
    <property type="match status" value="1"/>
</dbReference>
<accession>A0A8H3ES61</accession>
<evidence type="ECO:0000256" key="1">
    <source>
        <dbReference type="ARBA" id="ARBA00022737"/>
    </source>
</evidence>
<comment type="caution">
    <text evidence="4">The sequence shown here is derived from an EMBL/GenBank/DDBJ whole genome shotgun (WGS) entry which is preliminary data.</text>
</comment>
<evidence type="ECO:0000313" key="5">
    <source>
        <dbReference type="Proteomes" id="UP000664203"/>
    </source>
</evidence>
<sequence length="808" mass="91224">MDPLSITASAIAIIQVTTDLINGARIYYKSFKKSPKEITELVHELESLDILLKSLRHTSQREDERQKQQMDQLVRIVGPEQTASRLPMIQKPMEADAPLSLCYNEMLVFKTKLTKDQSRAQRSLKWPFEKDEIKAVIRRLRNLKSLLDTAIASDHLALSIDLRGNVVDIVNSLHVTANKDLIQRLSSWFSAPNPSSNLNTAQTKRQQDTGIWLLKSPSFLSWEATPHSFLWMHGKAGWGKTILSSTVVRSLLDAGKSDGTVACFYFDFQTHEKQLFQKNLNSIVVQLFSQNPQVSTIVEELYNAYNGGRSRPTIQDTCVALRRMINKITASVYMVVDALDECQDRRALLGGLKDIRSWNQGNLHIFVTSRRETEIENVLCTLTTDTMFLEESVVDGDTLTYVRYQLQHDAKLSKLSEEIPDEIEIAVVNGSNGMFRWVVCQLDAIRGSMKLGLLRKALRILPKTLDETYARILNSIPEEHVEDARRILSCLICAFRPLAIGKIAEIVAIVIEGEHYYDMESRLQEPRDNLTICSGLVSSTKIPGKTRPDGENICFKGLRLAHFSVKEYLTSDRTAPAQGSRFALDECYTHELVAKLCINFLLWWGQEGFRRYPQTRHEYHQILDRPFFALYAASFWSNHLQTALLDHSTALYGECLKMLTRPLLLRHIIRLRGARYALGEIEEHHSEILFSLFSAGTTVHVLDVATDAVSVSPLYYVSLLGLDELVLKLLAADEDINSAGPGGTCLAATTFSGHKKVVRLLLDKGAEVVRCIQGSFDYCWTQAPISTQADTGTLRRFCIEQFATGTFK</sequence>
<keyword evidence="1" id="KW-0677">Repeat</keyword>
<dbReference type="InterPro" id="IPR036770">
    <property type="entry name" value="Ankyrin_rpt-contain_sf"/>
</dbReference>
<dbReference type="PANTHER" id="PTHR10039">
    <property type="entry name" value="AMELOGENIN"/>
    <property type="match status" value="1"/>
</dbReference>
<evidence type="ECO:0000259" key="2">
    <source>
        <dbReference type="Pfam" id="PF22939"/>
    </source>
</evidence>
<keyword evidence="5" id="KW-1185">Reference proteome</keyword>
<dbReference type="InterPro" id="IPR027417">
    <property type="entry name" value="P-loop_NTPase"/>
</dbReference>
<dbReference type="PANTHER" id="PTHR10039:SF16">
    <property type="entry name" value="GPI INOSITOL-DEACYLASE"/>
    <property type="match status" value="1"/>
</dbReference>
<dbReference type="Pfam" id="PF24883">
    <property type="entry name" value="NPHP3_N"/>
    <property type="match status" value="1"/>
</dbReference>
<gene>
    <name evidence="4" type="ORF">ALECFALPRED_007637</name>
</gene>
<protein>
    <recommendedName>
        <fullName evidence="6">NACHT domain-containing protein</fullName>
    </recommendedName>
</protein>
<dbReference type="Gene3D" id="3.40.50.300">
    <property type="entry name" value="P-loop containing nucleotide triphosphate hydrolases"/>
    <property type="match status" value="1"/>
</dbReference>
<evidence type="ECO:0008006" key="6">
    <source>
        <dbReference type="Google" id="ProtNLM"/>
    </source>
</evidence>
<evidence type="ECO:0000313" key="4">
    <source>
        <dbReference type="EMBL" id="CAF9911746.1"/>
    </source>
</evidence>
<dbReference type="OrthoDB" id="195446at2759"/>
<dbReference type="Pfam" id="PF22939">
    <property type="entry name" value="WHD_GPIID"/>
    <property type="match status" value="1"/>
</dbReference>
<organism evidence="4 5">
    <name type="scientific">Alectoria fallacina</name>
    <dbReference type="NCBI Taxonomy" id="1903189"/>
    <lineage>
        <taxon>Eukaryota</taxon>
        <taxon>Fungi</taxon>
        <taxon>Dikarya</taxon>
        <taxon>Ascomycota</taxon>
        <taxon>Pezizomycotina</taxon>
        <taxon>Lecanoromycetes</taxon>
        <taxon>OSLEUM clade</taxon>
        <taxon>Lecanoromycetidae</taxon>
        <taxon>Lecanorales</taxon>
        <taxon>Lecanorineae</taxon>
        <taxon>Parmeliaceae</taxon>
        <taxon>Alectoria</taxon>
    </lineage>
</organism>
<name>A0A8H3ES61_9LECA</name>
<dbReference type="Gene3D" id="1.25.40.20">
    <property type="entry name" value="Ankyrin repeat-containing domain"/>
    <property type="match status" value="1"/>
</dbReference>
<reference evidence="4" key="1">
    <citation type="submission" date="2021-03" db="EMBL/GenBank/DDBJ databases">
        <authorList>
            <person name="Tagirdzhanova G."/>
        </authorList>
    </citation>
    <scope>NUCLEOTIDE SEQUENCE</scope>
</reference>
<dbReference type="Proteomes" id="UP000664203">
    <property type="component" value="Unassembled WGS sequence"/>
</dbReference>
<dbReference type="InterPro" id="IPR056884">
    <property type="entry name" value="NPHP3-like_N"/>
</dbReference>
<evidence type="ECO:0000259" key="3">
    <source>
        <dbReference type="Pfam" id="PF24883"/>
    </source>
</evidence>
<dbReference type="SUPFAM" id="SSF48403">
    <property type="entry name" value="Ankyrin repeat"/>
    <property type="match status" value="1"/>
</dbReference>
<feature type="domain" description="GPI inositol-deacylase winged helix" evidence="2">
    <location>
        <begin position="482"/>
        <end position="584"/>
    </location>
</feature>
<dbReference type="AlphaFoldDB" id="A0A8H3ES61"/>
<proteinExistence type="predicted"/>
<dbReference type="InterPro" id="IPR054471">
    <property type="entry name" value="GPIID_WHD"/>
</dbReference>
<dbReference type="EMBL" id="CAJPDR010000051">
    <property type="protein sequence ID" value="CAF9911746.1"/>
    <property type="molecule type" value="Genomic_DNA"/>
</dbReference>
<feature type="domain" description="Nephrocystin 3-like N-terminal" evidence="3">
    <location>
        <begin position="208"/>
        <end position="370"/>
    </location>
</feature>